<feature type="compositionally biased region" description="Basic and acidic residues" evidence="1">
    <location>
        <begin position="165"/>
        <end position="197"/>
    </location>
</feature>
<feature type="compositionally biased region" description="Basic and acidic residues" evidence="1">
    <location>
        <begin position="257"/>
        <end position="268"/>
    </location>
</feature>
<evidence type="ECO:0000313" key="2">
    <source>
        <dbReference type="EMBL" id="CEM22929.1"/>
    </source>
</evidence>
<feature type="region of interest" description="Disordered" evidence="1">
    <location>
        <begin position="145"/>
        <end position="280"/>
    </location>
</feature>
<feature type="compositionally biased region" description="Polar residues" evidence="1">
    <location>
        <begin position="218"/>
        <end position="228"/>
    </location>
</feature>
<protein>
    <submittedName>
        <fullName evidence="2">Uncharacterized protein</fullName>
    </submittedName>
</protein>
<feature type="compositionally biased region" description="Pro residues" evidence="1">
    <location>
        <begin position="81"/>
        <end position="90"/>
    </location>
</feature>
<reference evidence="2" key="1">
    <citation type="submission" date="2014-11" db="EMBL/GenBank/DDBJ databases">
        <authorList>
            <person name="Otto D Thomas"/>
            <person name="Naeem Raeece"/>
        </authorList>
    </citation>
    <scope>NUCLEOTIDE SEQUENCE</scope>
</reference>
<feature type="compositionally biased region" description="Basic and acidic residues" evidence="1">
    <location>
        <begin position="609"/>
        <end position="619"/>
    </location>
</feature>
<evidence type="ECO:0000256" key="1">
    <source>
        <dbReference type="SAM" id="MobiDB-lite"/>
    </source>
</evidence>
<feature type="compositionally biased region" description="Acidic residues" evidence="1">
    <location>
        <begin position="643"/>
        <end position="653"/>
    </location>
</feature>
<feature type="compositionally biased region" description="Basic and acidic residues" evidence="1">
    <location>
        <begin position="472"/>
        <end position="483"/>
    </location>
</feature>
<dbReference type="EMBL" id="CDMZ01000866">
    <property type="protein sequence ID" value="CEM22929.1"/>
    <property type="molecule type" value="Genomic_DNA"/>
</dbReference>
<dbReference type="VEuPathDB" id="CryptoDB:Cvel_20130"/>
<name>A0A0G4G488_9ALVE</name>
<dbReference type="AlphaFoldDB" id="A0A0G4G488"/>
<feature type="compositionally biased region" description="Low complexity" evidence="1">
    <location>
        <begin position="27"/>
        <end position="43"/>
    </location>
</feature>
<feature type="compositionally biased region" description="Low complexity" evidence="1">
    <location>
        <begin position="356"/>
        <end position="369"/>
    </location>
</feature>
<feature type="region of interest" description="Disordered" evidence="1">
    <location>
        <begin position="1"/>
        <end position="94"/>
    </location>
</feature>
<feature type="compositionally biased region" description="Basic and acidic residues" evidence="1">
    <location>
        <begin position="496"/>
        <end position="524"/>
    </location>
</feature>
<proteinExistence type="predicted"/>
<organism evidence="2">
    <name type="scientific">Chromera velia CCMP2878</name>
    <dbReference type="NCBI Taxonomy" id="1169474"/>
    <lineage>
        <taxon>Eukaryota</taxon>
        <taxon>Sar</taxon>
        <taxon>Alveolata</taxon>
        <taxon>Colpodellida</taxon>
        <taxon>Chromeraceae</taxon>
        <taxon>Chromera</taxon>
    </lineage>
</organism>
<feature type="compositionally biased region" description="Basic and acidic residues" evidence="1">
    <location>
        <begin position="370"/>
        <end position="380"/>
    </location>
</feature>
<feature type="compositionally biased region" description="Low complexity" evidence="1">
    <location>
        <begin position="381"/>
        <end position="400"/>
    </location>
</feature>
<feature type="compositionally biased region" description="Low complexity" evidence="1">
    <location>
        <begin position="145"/>
        <end position="163"/>
    </location>
</feature>
<feature type="compositionally biased region" description="Basic and acidic residues" evidence="1">
    <location>
        <begin position="205"/>
        <end position="215"/>
    </location>
</feature>
<feature type="compositionally biased region" description="Low complexity" evidence="1">
    <location>
        <begin position="66"/>
        <end position="80"/>
    </location>
</feature>
<sequence>MSADPRASALLEDFFASVEDKPEEPRSSSSSPSSSNLPVSQQSFDGEPVLHETRDGGHDLPLPVRSSAKSDPAADPSAGPAVPPAPPPEEPNIIDEENLIDALDDIEEFQPGQFSDKQRETLSQMGVVGAIGGFPSVGLTARLSAAAPSAAQSGAAAGAGWASQTDERGGASEGAQAHDERKGERKEEKGERARREEQEEGGEEESAKSSKEKPRAHLSTQDAQTHPSNPLPHLPFSVAQTGLPEREGGEDTALDLSLRDQEHEHQQRTEQPGHASSCSASAIVASAGRWDPNLPKRTNETVYVSVISEGSAATCNTDRLGRDWGRVGETQGVERGGSIGGKRAGERNTQQQKQPAAAAAAAAASSSTAGDRETQEKEHPPAAAAAASSSAQSRPAPAAARWERSTSPNLIQALIPTNMSWNWAAPGGGQWDVSVKPMGGESRQEVFCVSAFGEKSAKETARKYAMTHHRPRADPPSDDDTRQVDGGAHGKKRKGEKKERSGEKNENVPKTKGEESGKGRDRGGGVKLGGDAENSHGGGSNRAVNRQRRQAAGRSSSPSPPSPSPSKPSRGAGREVKRGRKGGGEIQKGRGIKRGGGKSVSDEEEGEADVAHPGEKETQVSRGRKTKKTRTTHEESEKNGEETVVEGEEDSETEGVRLMWNEFFKSWRVIMVLSSEAKFNHLFDVAVYKPKRARKEGEKCLELMEEMYRKRQTDLDEVRQTVHDRFPIPNPPFDKDEGEEEGKAKAEEEGEAKAPE</sequence>
<feature type="compositionally biased region" description="Basic and acidic residues" evidence="1">
    <location>
        <begin position="631"/>
        <end position="641"/>
    </location>
</feature>
<feature type="region of interest" description="Disordered" evidence="1">
    <location>
        <begin position="720"/>
        <end position="756"/>
    </location>
</feature>
<feature type="region of interest" description="Disordered" evidence="1">
    <location>
        <begin position="315"/>
        <end position="405"/>
    </location>
</feature>
<feature type="region of interest" description="Disordered" evidence="1">
    <location>
        <begin position="457"/>
        <end position="653"/>
    </location>
</feature>
<accession>A0A0G4G488</accession>
<feature type="compositionally biased region" description="Basic and acidic residues" evidence="1">
    <location>
        <begin position="48"/>
        <end position="58"/>
    </location>
</feature>
<feature type="compositionally biased region" description="Basic and acidic residues" evidence="1">
    <location>
        <begin position="741"/>
        <end position="756"/>
    </location>
</feature>
<gene>
    <name evidence="2" type="ORF">Cvel_20130</name>
</gene>